<proteinExistence type="predicted"/>
<evidence type="ECO:0000313" key="2">
    <source>
        <dbReference type="Proteomes" id="UP000219689"/>
    </source>
</evidence>
<evidence type="ECO:0000313" key="1">
    <source>
        <dbReference type="EMBL" id="PCR89207.1"/>
    </source>
</evidence>
<dbReference type="RefSeq" id="WP_097378157.1">
    <property type="nucleotide sequence ID" value="NZ_NXNI01000001.1"/>
</dbReference>
<keyword evidence="2" id="KW-1185">Reference proteome</keyword>
<dbReference type="Proteomes" id="UP000219689">
    <property type="component" value="Unassembled WGS sequence"/>
</dbReference>
<dbReference type="AlphaFoldDB" id="A0A2A5QQU2"/>
<protein>
    <submittedName>
        <fullName evidence="1">Uncharacterized protein</fullName>
    </submittedName>
</protein>
<name>A0A2A5QQU2_9EURY</name>
<dbReference type="OrthoDB" id="186005at2157"/>
<sequence length="146" mass="16783">MTVDDTDADPGPDADDIPADLELSDAERAALHELQLGIEHVYRAYGTLLEFHHELGHAMDRMGEAEDRLREAGREEWANELRDDHLPAGAVSDQWTFELVEEFSGTFLEEVDAFEDVVRDELADGIDHVTERRQKQRLRDRARREE</sequence>
<dbReference type="EMBL" id="NXNI01000001">
    <property type="protein sequence ID" value="PCR89207.1"/>
    <property type="molecule type" value="Genomic_DNA"/>
</dbReference>
<comment type="caution">
    <text evidence="1">The sequence shown here is derived from an EMBL/GenBank/DDBJ whole genome shotgun (WGS) entry which is preliminary data.</text>
</comment>
<organism evidence="1 2">
    <name type="scientific">Natrinema ejinorense</name>
    <dbReference type="NCBI Taxonomy" id="373386"/>
    <lineage>
        <taxon>Archaea</taxon>
        <taxon>Methanobacteriati</taxon>
        <taxon>Methanobacteriota</taxon>
        <taxon>Stenosarchaea group</taxon>
        <taxon>Halobacteria</taxon>
        <taxon>Halobacteriales</taxon>
        <taxon>Natrialbaceae</taxon>
        <taxon>Natrinema</taxon>
    </lineage>
</organism>
<gene>
    <name evidence="1" type="ORF">CP557_00825</name>
</gene>
<accession>A0A2A5QQU2</accession>
<reference evidence="1 2" key="1">
    <citation type="submission" date="2017-09" db="EMBL/GenBank/DDBJ databases">
        <title>Genome sequences of Natrinema ejinorence JCM 13890T.</title>
        <authorList>
            <person name="Roh S.W."/>
            <person name="Kim Y.B."/>
            <person name="Kim J.Y."/>
        </authorList>
    </citation>
    <scope>NUCLEOTIDE SEQUENCE [LARGE SCALE GENOMIC DNA]</scope>
    <source>
        <strain evidence="1 2">JCM 13890</strain>
    </source>
</reference>